<reference evidence="3" key="2">
    <citation type="submission" date="2025-08" db="UniProtKB">
        <authorList>
            <consortium name="RefSeq"/>
        </authorList>
    </citation>
    <scope>IDENTIFICATION</scope>
    <source>
        <tissue evidence="3">Leaf</tissue>
    </source>
</reference>
<proteinExistence type="predicted"/>
<dbReference type="SMART" id="SM00256">
    <property type="entry name" value="FBOX"/>
    <property type="match status" value="1"/>
</dbReference>
<dbReference type="SUPFAM" id="SSF52047">
    <property type="entry name" value="RNI-like"/>
    <property type="match status" value="1"/>
</dbReference>
<dbReference type="SMART" id="SM00579">
    <property type="entry name" value="FBD"/>
    <property type="match status" value="1"/>
</dbReference>
<accession>A0ABM0SXB8</accession>
<organism evidence="2 3">
    <name type="scientific">Camelina sativa</name>
    <name type="common">False flax</name>
    <name type="synonym">Myagrum sativum</name>
    <dbReference type="NCBI Taxonomy" id="90675"/>
    <lineage>
        <taxon>Eukaryota</taxon>
        <taxon>Viridiplantae</taxon>
        <taxon>Streptophyta</taxon>
        <taxon>Embryophyta</taxon>
        <taxon>Tracheophyta</taxon>
        <taxon>Spermatophyta</taxon>
        <taxon>Magnoliopsida</taxon>
        <taxon>eudicotyledons</taxon>
        <taxon>Gunneridae</taxon>
        <taxon>Pentapetalae</taxon>
        <taxon>rosids</taxon>
        <taxon>malvids</taxon>
        <taxon>Brassicales</taxon>
        <taxon>Brassicaceae</taxon>
        <taxon>Camelineae</taxon>
        <taxon>Camelina</taxon>
    </lineage>
</organism>
<dbReference type="SUPFAM" id="SSF81383">
    <property type="entry name" value="F-box domain"/>
    <property type="match status" value="1"/>
</dbReference>
<dbReference type="InterPro" id="IPR006566">
    <property type="entry name" value="FBD"/>
</dbReference>
<dbReference type="InterPro" id="IPR036047">
    <property type="entry name" value="F-box-like_dom_sf"/>
</dbReference>
<dbReference type="InterPro" id="IPR001810">
    <property type="entry name" value="F-box_dom"/>
</dbReference>
<dbReference type="Pfam" id="PF08387">
    <property type="entry name" value="FBD"/>
    <property type="match status" value="1"/>
</dbReference>
<dbReference type="Pfam" id="PF24758">
    <property type="entry name" value="LRR_At5g56370"/>
    <property type="match status" value="1"/>
</dbReference>
<dbReference type="GeneID" id="104703208"/>
<dbReference type="PANTHER" id="PTHR31900:SF33">
    <property type="entry name" value="PROTEIN WITH RNI-LIKE_FBD-LIKE DOMAIN"/>
    <property type="match status" value="1"/>
</dbReference>
<feature type="domain" description="F-box" evidence="1">
    <location>
        <begin position="18"/>
        <end position="68"/>
    </location>
</feature>
<keyword evidence="2" id="KW-1185">Reference proteome</keyword>
<evidence type="ECO:0000259" key="1">
    <source>
        <dbReference type="PROSITE" id="PS50181"/>
    </source>
</evidence>
<dbReference type="RefSeq" id="XP_010417480.1">
    <property type="nucleotide sequence ID" value="XM_010419178.2"/>
</dbReference>
<dbReference type="PROSITE" id="PS50181">
    <property type="entry name" value="FBOX"/>
    <property type="match status" value="1"/>
</dbReference>
<sequence>MEDEDGGKRVRAKGYGEVDWISNLPDCLICEVLLCLPTKDVVKTSVLSSRWRNLWKYVPGLNFGYRDFQTRNAFPIDYSAFLSFVDRFLGFNSQSRLQSFRLECEFYGYDEPEPGDAFVRRWINSVVRRKVKYLYVSDDSCDVVMPPTIYTCESLVSLTLSGLTLPSPKFVSLPSLKVLSLGIMMFADDDDLALETLISRCRVLESLYRVVTLYIERNYLCDNIEVLRVCSQSLLSFTHVADGLEELVEDLLLVIVDAPRLKFLNLRDGRIENFILKNPSSLVKADIDTEFNLSCGKKFDPNDLQKRNMIRNFLVGISSIKNLIIASSTLEVIYDYSRCEPLPLFRNLSSLRVKFYGYTWEMLPIFLESCPNLQSLVMGSTNYQEKEGINILSEPRRVLSSSLKYVKIERPLKGEAMEMKLVSYILENSTALKKLTLCLDDSIKKEESVIFRELLTIPRLSTSCQVVVL</sequence>
<dbReference type="InterPro" id="IPR055411">
    <property type="entry name" value="LRR_FXL15/At3g58940/PEG3-like"/>
</dbReference>
<dbReference type="CDD" id="cd22160">
    <property type="entry name" value="F-box_AtFBL13-like"/>
    <property type="match status" value="1"/>
</dbReference>
<dbReference type="InterPro" id="IPR053781">
    <property type="entry name" value="F-box_AtFBL13-like"/>
</dbReference>
<name>A0ABM0SXB8_CAMSA</name>
<gene>
    <name evidence="3" type="primary">LOC104703208</name>
</gene>
<dbReference type="Gene3D" id="3.80.10.10">
    <property type="entry name" value="Ribonuclease Inhibitor"/>
    <property type="match status" value="1"/>
</dbReference>
<dbReference type="InterPro" id="IPR050232">
    <property type="entry name" value="FBL13/AtMIF1-like"/>
</dbReference>
<evidence type="ECO:0000313" key="2">
    <source>
        <dbReference type="Proteomes" id="UP000694864"/>
    </source>
</evidence>
<dbReference type="InterPro" id="IPR032675">
    <property type="entry name" value="LRR_dom_sf"/>
</dbReference>
<protein>
    <submittedName>
        <fullName evidence="3">F-box/FBD/LRR-repeat protein At1g78750-like isoform X1</fullName>
    </submittedName>
</protein>
<reference evidence="2" key="1">
    <citation type="journal article" date="2014" name="Nat. Commun.">
        <title>The emerging biofuel crop Camelina sativa retains a highly undifferentiated hexaploid genome structure.</title>
        <authorList>
            <person name="Kagale S."/>
            <person name="Koh C."/>
            <person name="Nixon J."/>
            <person name="Bollina V."/>
            <person name="Clarke W.E."/>
            <person name="Tuteja R."/>
            <person name="Spillane C."/>
            <person name="Robinson S.J."/>
            <person name="Links M.G."/>
            <person name="Clarke C."/>
            <person name="Higgins E.E."/>
            <person name="Huebert T."/>
            <person name="Sharpe A.G."/>
            <person name="Parkin I.A."/>
        </authorList>
    </citation>
    <scope>NUCLEOTIDE SEQUENCE [LARGE SCALE GENOMIC DNA]</scope>
    <source>
        <strain evidence="2">cv. DH55</strain>
    </source>
</reference>
<dbReference type="Pfam" id="PF00646">
    <property type="entry name" value="F-box"/>
    <property type="match status" value="1"/>
</dbReference>
<dbReference type="PANTHER" id="PTHR31900">
    <property type="entry name" value="F-BOX/RNI SUPERFAMILY PROTEIN-RELATED"/>
    <property type="match status" value="1"/>
</dbReference>
<evidence type="ECO:0000313" key="3">
    <source>
        <dbReference type="RefSeq" id="XP_010417480.1"/>
    </source>
</evidence>
<dbReference type="Proteomes" id="UP000694864">
    <property type="component" value="Chromosome 7"/>
</dbReference>